<evidence type="ECO:0000313" key="17">
    <source>
        <dbReference type="Proteomes" id="UP000285648"/>
    </source>
</evidence>
<comment type="similarity">
    <text evidence="11">Belongs to the ABC transporter superfamily. Glutathione importer (TC 3.A.1.5.11) family.</text>
</comment>
<comment type="subcellular location">
    <subcellularLocation>
        <location evidence="1">Cell inner membrane</location>
        <topology evidence="1">Peripheral membrane protein</topology>
    </subcellularLocation>
</comment>
<evidence type="ECO:0000256" key="7">
    <source>
        <dbReference type="ARBA" id="ARBA00022840"/>
    </source>
</evidence>
<reference evidence="16 17" key="1">
    <citation type="submission" date="2016-09" db="EMBL/GenBank/DDBJ databases">
        <authorList>
            <person name="Doonan J."/>
            <person name="Pachebat J.A."/>
            <person name="Golyshin P.N."/>
            <person name="Denman S."/>
            <person name="Mcdonald J.E."/>
        </authorList>
    </citation>
    <scope>NUCLEOTIDE SEQUENCE [LARGE SCALE GENOMIC DNA]</scope>
    <source>
        <strain evidence="16 17">NCPPB 3934</strain>
    </source>
</reference>
<dbReference type="PROSITE" id="PS50893">
    <property type="entry name" value="ABC_TRANSPORTER_2"/>
    <property type="match status" value="1"/>
</dbReference>
<dbReference type="SUPFAM" id="SSF52540">
    <property type="entry name" value="P-loop containing nucleoside triphosphate hydrolases"/>
    <property type="match status" value="1"/>
</dbReference>
<keyword evidence="9" id="KW-0472">Membrane</keyword>
<evidence type="ECO:0000256" key="9">
    <source>
        <dbReference type="ARBA" id="ARBA00023136"/>
    </source>
</evidence>
<dbReference type="InterPro" id="IPR003593">
    <property type="entry name" value="AAA+_ATPase"/>
</dbReference>
<proteinExistence type="inferred from homology"/>
<keyword evidence="8" id="KW-1278">Translocase</keyword>
<dbReference type="GO" id="GO:0016887">
    <property type="term" value="F:ATP hydrolysis activity"/>
    <property type="evidence" value="ECO:0007669"/>
    <property type="project" value="InterPro"/>
</dbReference>
<comment type="function">
    <text evidence="10">Part of the ABC transporter complex GsiABCD involved in glutathione import. Responsible for energy coupling to the transport system.</text>
</comment>
<sequence length="274" mass="30068">MNREAETGPLLQVKGISQSFSIGGGLMKPARRIQALDNVSLTLQAGETLGLVGESGCGKSTLANIMLGLNMPESGEVLLRGEPIRGMERLARASLLQPVFQDPYSSLNPSYTIYETVLQPLRIHWRGGEWQREVLDMLDRVGFPRRLANAYPGELSGGQRQRVAIARALILNPAALICDEPTSALDVSVQAQIINLLLSLKREFNLAMVFISHNLAVVEHLSDRVCVMYQGKVVEQGDCAATFANPRHEYTRKLLAATLLPQSDTRLRISHAGQ</sequence>
<dbReference type="SMART" id="SM00382">
    <property type="entry name" value="AAA"/>
    <property type="match status" value="1"/>
</dbReference>
<dbReference type="PROSITE" id="PS00211">
    <property type="entry name" value="ABC_TRANSPORTER_1"/>
    <property type="match status" value="1"/>
</dbReference>
<evidence type="ECO:0000313" key="16">
    <source>
        <dbReference type="EMBL" id="RLM27019.1"/>
    </source>
</evidence>
<keyword evidence="3" id="KW-0813">Transport</keyword>
<gene>
    <name evidence="16" type="ORF">BIY29_03735</name>
</gene>
<dbReference type="EC" id="7.4.2.10" evidence="12"/>
<dbReference type="GO" id="GO:0055085">
    <property type="term" value="P:transmembrane transport"/>
    <property type="evidence" value="ECO:0007669"/>
    <property type="project" value="UniProtKB-ARBA"/>
</dbReference>
<comment type="caution">
    <text evidence="16">The sequence shown here is derived from an EMBL/GenBank/DDBJ whole genome shotgun (WGS) entry which is preliminary data.</text>
</comment>
<dbReference type="Proteomes" id="UP000285648">
    <property type="component" value="Unassembled WGS sequence"/>
</dbReference>
<name>A0A421DRY2_9GAMM</name>
<dbReference type="Gene3D" id="3.40.50.300">
    <property type="entry name" value="P-loop containing nucleotide triphosphate hydrolases"/>
    <property type="match status" value="1"/>
</dbReference>
<feature type="domain" description="ABC transporter" evidence="15">
    <location>
        <begin position="11"/>
        <end position="255"/>
    </location>
</feature>
<dbReference type="AlphaFoldDB" id="A0A421DRY2"/>
<evidence type="ECO:0000256" key="4">
    <source>
        <dbReference type="ARBA" id="ARBA00022475"/>
    </source>
</evidence>
<dbReference type="InterPro" id="IPR027417">
    <property type="entry name" value="P-loop_NTPase"/>
</dbReference>
<dbReference type="InterPro" id="IPR017871">
    <property type="entry name" value="ABC_transporter-like_CS"/>
</dbReference>
<evidence type="ECO:0000256" key="2">
    <source>
        <dbReference type="ARBA" id="ARBA00011469"/>
    </source>
</evidence>
<dbReference type="EMBL" id="MJLZ01000005">
    <property type="protein sequence ID" value="RLM27019.1"/>
    <property type="molecule type" value="Genomic_DNA"/>
</dbReference>
<evidence type="ECO:0000256" key="11">
    <source>
        <dbReference type="ARBA" id="ARBA00038416"/>
    </source>
</evidence>
<keyword evidence="7 16" id="KW-0067">ATP-binding</keyword>
<dbReference type="GO" id="GO:0005886">
    <property type="term" value="C:plasma membrane"/>
    <property type="evidence" value="ECO:0007669"/>
    <property type="project" value="UniProtKB-SubCell"/>
</dbReference>
<dbReference type="InterPro" id="IPR003439">
    <property type="entry name" value="ABC_transporter-like_ATP-bd"/>
</dbReference>
<dbReference type="OrthoDB" id="9784450at2"/>
<keyword evidence="4" id="KW-1003">Cell membrane</keyword>
<dbReference type="CDD" id="cd03257">
    <property type="entry name" value="ABC_NikE_OppD_transporters"/>
    <property type="match status" value="1"/>
</dbReference>
<evidence type="ECO:0000256" key="3">
    <source>
        <dbReference type="ARBA" id="ARBA00022448"/>
    </source>
</evidence>
<evidence type="ECO:0000256" key="14">
    <source>
        <dbReference type="ARBA" id="ARBA00047640"/>
    </source>
</evidence>
<evidence type="ECO:0000256" key="6">
    <source>
        <dbReference type="ARBA" id="ARBA00022741"/>
    </source>
</evidence>
<evidence type="ECO:0000256" key="12">
    <source>
        <dbReference type="ARBA" id="ARBA00039050"/>
    </source>
</evidence>
<evidence type="ECO:0000256" key="5">
    <source>
        <dbReference type="ARBA" id="ARBA00022519"/>
    </source>
</evidence>
<dbReference type="GO" id="GO:0005524">
    <property type="term" value="F:ATP binding"/>
    <property type="evidence" value="ECO:0007669"/>
    <property type="project" value="UniProtKB-KW"/>
</dbReference>
<dbReference type="Pfam" id="PF00005">
    <property type="entry name" value="ABC_tran"/>
    <property type="match status" value="1"/>
</dbReference>
<dbReference type="PANTHER" id="PTHR43776:SF15">
    <property type="entry name" value="GLUTATHIONE IMPORT ATP-BINDING PROTEIN GSIA"/>
    <property type="match status" value="1"/>
</dbReference>
<organism evidence="16 17">
    <name type="scientific">Brenneria alni</name>
    <dbReference type="NCBI Taxonomy" id="71656"/>
    <lineage>
        <taxon>Bacteria</taxon>
        <taxon>Pseudomonadati</taxon>
        <taxon>Pseudomonadota</taxon>
        <taxon>Gammaproteobacteria</taxon>
        <taxon>Enterobacterales</taxon>
        <taxon>Pectobacteriaceae</taxon>
        <taxon>Brenneria</taxon>
    </lineage>
</organism>
<protein>
    <recommendedName>
        <fullName evidence="13">Glutathione import ATP-binding protein GsiA</fullName>
        <ecNumber evidence="12">7.4.2.10</ecNumber>
    </recommendedName>
</protein>
<keyword evidence="17" id="KW-1185">Reference proteome</keyword>
<accession>A0A421DRY2</accession>
<evidence type="ECO:0000256" key="8">
    <source>
        <dbReference type="ARBA" id="ARBA00022967"/>
    </source>
</evidence>
<evidence type="ECO:0000256" key="10">
    <source>
        <dbReference type="ARBA" id="ARBA00037530"/>
    </source>
</evidence>
<comment type="subunit">
    <text evidence="2">The complex is composed of two ATP-binding proteins (GsiA), two transmembrane proteins (GsiC and GsiD) and a solute-binding protein (GsiB).</text>
</comment>
<evidence type="ECO:0000256" key="13">
    <source>
        <dbReference type="ARBA" id="ARBA00041187"/>
    </source>
</evidence>
<evidence type="ECO:0000259" key="15">
    <source>
        <dbReference type="PROSITE" id="PS50893"/>
    </source>
</evidence>
<evidence type="ECO:0000256" key="1">
    <source>
        <dbReference type="ARBA" id="ARBA00004417"/>
    </source>
</evidence>
<dbReference type="PANTHER" id="PTHR43776">
    <property type="entry name" value="TRANSPORT ATP-BINDING PROTEIN"/>
    <property type="match status" value="1"/>
</dbReference>
<dbReference type="RefSeq" id="WP_121573840.1">
    <property type="nucleotide sequence ID" value="NZ_MJLZ01000005.1"/>
</dbReference>
<keyword evidence="6" id="KW-0547">Nucleotide-binding</keyword>
<comment type="catalytic activity">
    <reaction evidence="14">
        <text>glutathione(out) + ATP + H2O = glutathione(in) + ADP + phosphate + H(+)</text>
        <dbReference type="Rhea" id="RHEA:29791"/>
        <dbReference type="ChEBI" id="CHEBI:15377"/>
        <dbReference type="ChEBI" id="CHEBI:15378"/>
        <dbReference type="ChEBI" id="CHEBI:30616"/>
        <dbReference type="ChEBI" id="CHEBI:43474"/>
        <dbReference type="ChEBI" id="CHEBI:57925"/>
        <dbReference type="ChEBI" id="CHEBI:456216"/>
        <dbReference type="EC" id="7.4.2.10"/>
    </reaction>
</comment>
<dbReference type="InterPro" id="IPR050319">
    <property type="entry name" value="ABC_transp_ATP-bind"/>
</dbReference>
<keyword evidence="5" id="KW-0997">Cell inner membrane</keyword>